<reference evidence="3" key="1">
    <citation type="submission" date="2019-07" db="EMBL/GenBank/DDBJ databases">
        <authorList>
            <person name="Alioto T."/>
            <person name="Alioto T."/>
            <person name="Gomez Garrido J."/>
        </authorList>
    </citation>
    <scope>NUCLEOTIDE SEQUENCE</scope>
</reference>
<organism evidence="3 4">
    <name type="scientific">Prunus dulcis</name>
    <name type="common">Almond</name>
    <name type="synonym">Amygdalus dulcis</name>
    <dbReference type="NCBI Taxonomy" id="3755"/>
    <lineage>
        <taxon>Eukaryota</taxon>
        <taxon>Viridiplantae</taxon>
        <taxon>Streptophyta</taxon>
        <taxon>Embryophyta</taxon>
        <taxon>Tracheophyta</taxon>
        <taxon>Spermatophyta</taxon>
        <taxon>Magnoliopsida</taxon>
        <taxon>eudicotyledons</taxon>
        <taxon>Gunneridae</taxon>
        <taxon>Pentapetalae</taxon>
        <taxon>rosids</taxon>
        <taxon>fabids</taxon>
        <taxon>Rosales</taxon>
        <taxon>Rosaceae</taxon>
        <taxon>Amygdaloideae</taxon>
        <taxon>Amygdaleae</taxon>
        <taxon>Prunus</taxon>
    </lineage>
</organism>
<dbReference type="Gramene" id="VVA15851">
    <property type="protein sequence ID" value="VVA15851"/>
    <property type="gene ID" value="Prudul26B000224"/>
</dbReference>
<feature type="compositionally biased region" description="Polar residues" evidence="1">
    <location>
        <begin position="94"/>
        <end position="103"/>
    </location>
</feature>
<dbReference type="Proteomes" id="UP001054821">
    <property type="component" value="Chromosome 8"/>
</dbReference>
<feature type="region of interest" description="Disordered" evidence="1">
    <location>
        <begin position="79"/>
        <end position="103"/>
    </location>
</feature>
<keyword evidence="5" id="KW-1185">Reference proteome</keyword>
<dbReference type="EMBL" id="JAJFAZ020000008">
    <property type="protein sequence ID" value="KAI5315532.1"/>
    <property type="molecule type" value="Genomic_DNA"/>
</dbReference>
<evidence type="ECO:0000313" key="4">
    <source>
        <dbReference type="Proteomes" id="UP000327085"/>
    </source>
</evidence>
<evidence type="ECO:0000313" key="2">
    <source>
        <dbReference type="EMBL" id="KAI5315532.1"/>
    </source>
</evidence>
<dbReference type="AlphaFoldDB" id="A0A5E4EMN2"/>
<sequence length="103" mass="11640">MAGFEGSKRSLLEEEEEEVEEAIDEGLVVVGFDMGITRRRKMKNTRERKRSKQGFNLVWNSETDGDEDDGDVLGAAAMQFGRRNHPPRAHKGSISMNQHQGYS</sequence>
<name>A0A5E4EMN2_PRUDU</name>
<evidence type="ECO:0000313" key="3">
    <source>
        <dbReference type="EMBL" id="VVA15851.1"/>
    </source>
</evidence>
<reference evidence="4" key="2">
    <citation type="journal article" date="2020" name="Plant J.">
        <title>Transposons played a major role in the diversification between the closely related almond and peach genomes: results from the almond genome sequence.</title>
        <authorList>
            <person name="Alioto T."/>
            <person name="Alexiou K.G."/>
            <person name="Bardil A."/>
            <person name="Barteri F."/>
            <person name="Castanera R."/>
            <person name="Cruz F."/>
            <person name="Dhingra A."/>
            <person name="Duval H."/>
            <person name="Fernandez I Marti A."/>
            <person name="Frias L."/>
            <person name="Galan B."/>
            <person name="Garcia J.L."/>
            <person name="Howad W."/>
            <person name="Gomez-Garrido J."/>
            <person name="Gut M."/>
            <person name="Julca I."/>
            <person name="Morata J."/>
            <person name="Puigdomenech P."/>
            <person name="Ribeca P."/>
            <person name="Rubio Cabetas M.J."/>
            <person name="Vlasova A."/>
            <person name="Wirthensohn M."/>
            <person name="Garcia-Mas J."/>
            <person name="Gabaldon T."/>
            <person name="Casacuberta J.M."/>
            <person name="Arus P."/>
        </authorList>
    </citation>
    <scope>NUCLEOTIDE SEQUENCE [LARGE SCALE GENOMIC DNA]</scope>
    <source>
        <strain evidence="4">cv. Texas</strain>
    </source>
</reference>
<evidence type="ECO:0000313" key="5">
    <source>
        <dbReference type="Proteomes" id="UP001054821"/>
    </source>
</evidence>
<dbReference type="InParanoid" id="A0A5E4EMN2"/>
<proteinExistence type="predicted"/>
<gene>
    <name evidence="3" type="ORF">ALMOND_2B000224</name>
    <name evidence="2" type="ORF">L3X38_044708</name>
</gene>
<protein>
    <submittedName>
        <fullName evidence="3">Uncharacterized protein</fullName>
    </submittedName>
</protein>
<dbReference type="EMBL" id="CABIKO010000016">
    <property type="protein sequence ID" value="VVA15851.1"/>
    <property type="molecule type" value="Genomic_DNA"/>
</dbReference>
<evidence type="ECO:0000256" key="1">
    <source>
        <dbReference type="SAM" id="MobiDB-lite"/>
    </source>
</evidence>
<accession>A0A5E4EMN2</accession>
<reference evidence="2 5" key="3">
    <citation type="journal article" date="2022" name="G3 (Bethesda)">
        <title>Whole-genome sequence and methylome profiling of the almond [Prunus dulcis (Mill.) D.A. Webb] cultivar 'Nonpareil'.</title>
        <authorList>
            <person name="D'Amico-Willman K.M."/>
            <person name="Ouma W.Z."/>
            <person name="Meulia T."/>
            <person name="Sideli G.M."/>
            <person name="Gradziel T.M."/>
            <person name="Fresnedo-Ramirez J."/>
        </authorList>
    </citation>
    <scope>NUCLEOTIDE SEQUENCE [LARGE SCALE GENOMIC DNA]</scope>
    <source>
        <strain evidence="2">Clone GOH B32 T37-40</strain>
    </source>
</reference>
<dbReference type="Proteomes" id="UP000327085">
    <property type="component" value="Chromosome 8"/>
</dbReference>
<feature type="compositionally biased region" description="Basic residues" evidence="1">
    <location>
        <begin position="82"/>
        <end position="91"/>
    </location>
</feature>